<name>A0ABR1YTU3_9PEZI</name>
<dbReference type="EMBL" id="JBBWRZ010000004">
    <property type="protein sequence ID" value="KAK8238390.1"/>
    <property type="molecule type" value="Genomic_DNA"/>
</dbReference>
<feature type="compositionally biased region" description="Polar residues" evidence="1">
    <location>
        <begin position="16"/>
        <end position="27"/>
    </location>
</feature>
<organism evidence="2 3">
    <name type="scientific">Phyllosticta capitalensis</name>
    <dbReference type="NCBI Taxonomy" id="121624"/>
    <lineage>
        <taxon>Eukaryota</taxon>
        <taxon>Fungi</taxon>
        <taxon>Dikarya</taxon>
        <taxon>Ascomycota</taxon>
        <taxon>Pezizomycotina</taxon>
        <taxon>Dothideomycetes</taxon>
        <taxon>Dothideomycetes incertae sedis</taxon>
        <taxon>Botryosphaeriales</taxon>
        <taxon>Phyllostictaceae</taxon>
        <taxon>Phyllosticta</taxon>
    </lineage>
</organism>
<feature type="region of interest" description="Disordered" evidence="1">
    <location>
        <begin position="1"/>
        <end position="59"/>
    </location>
</feature>
<reference evidence="2 3" key="1">
    <citation type="submission" date="2024-04" db="EMBL/GenBank/DDBJ databases">
        <title>Phyllosticta paracitricarpa is synonymous to the EU quarantine fungus P. citricarpa based on phylogenomic analyses.</title>
        <authorList>
            <consortium name="Lawrence Berkeley National Laboratory"/>
            <person name="Van Ingen-Buijs V.A."/>
            <person name="Van Westerhoven A.C."/>
            <person name="Haridas S."/>
            <person name="Skiadas P."/>
            <person name="Martin F."/>
            <person name="Groenewald J.Z."/>
            <person name="Crous P.W."/>
            <person name="Seidl M.F."/>
        </authorList>
    </citation>
    <scope>NUCLEOTIDE SEQUENCE [LARGE SCALE GENOMIC DNA]</scope>
    <source>
        <strain evidence="2 3">CBS 123374</strain>
    </source>
</reference>
<proteinExistence type="predicted"/>
<sequence>MTLRAPVAIPHVPHPTTCSEQQQQASSHAPCARPKTSKRASFVFPLHSPPPPPPPPPPTAPPLCDGLAIGCDLGAAATPATIPQGKPTTTAVCTQSINPLRPHKPSPPAAVPERWACAVAAVSHVSSKPLSCCPCCCCVSSHCARPPLACLPGFASSLLAFLLRLGAVALCHLLVCPARLALHLAILRLSGRVCVCVCMCVCQTPTRQHSLDNLDPSLHAHVFSAAAAQTGGDGGGGGGDHALFLLILVPRFRVLLFCRVPRWCMQSIRLLACLSTITDDGACETATVTAAAHT</sequence>
<evidence type="ECO:0000313" key="3">
    <source>
        <dbReference type="Proteomes" id="UP001492380"/>
    </source>
</evidence>
<comment type="caution">
    <text evidence="2">The sequence shown here is derived from an EMBL/GenBank/DDBJ whole genome shotgun (WGS) entry which is preliminary data.</text>
</comment>
<protein>
    <submittedName>
        <fullName evidence="2">Uncharacterized protein</fullName>
    </submittedName>
</protein>
<feature type="compositionally biased region" description="Pro residues" evidence="1">
    <location>
        <begin position="47"/>
        <end position="59"/>
    </location>
</feature>
<accession>A0ABR1YTU3</accession>
<evidence type="ECO:0000256" key="1">
    <source>
        <dbReference type="SAM" id="MobiDB-lite"/>
    </source>
</evidence>
<dbReference type="Proteomes" id="UP001492380">
    <property type="component" value="Unassembled WGS sequence"/>
</dbReference>
<gene>
    <name evidence="2" type="ORF">HDK90DRAFT_224435</name>
</gene>
<keyword evidence="3" id="KW-1185">Reference proteome</keyword>
<evidence type="ECO:0000313" key="2">
    <source>
        <dbReference type="EMBL" id="KAK8238390.1"/>
    </source>
</evidence>